<keyword evidence="5" id="KW-0966">Cell projection</keyword>
<proteinExistence type="predicted"/>
<protein>
    <submittedName>
        <fullName evidence="5">Flagellar assembly protein T, C-terminal domain</fullName>
    </submittedName>
</protein>
<dbReference type="InterPro" id="IPR038165">
    <property type="entry name" value="FlgT_C_sf"/>
</dbReference>
<keyword evidence="6" id="KW-1185">Reference proteome</keyword>
<dbReference type="InterPro" id="IPR032388">
    <property type="entry name" value="FlgT_C"/>
</dbReference>
<organism evidence="5 6">
    <name type="scientific">Arsukibacterium tuosuense</name>
    <dbReference type="NCBI Taxonomy" id="1323745"/>
    <lineage>
        <taxon>Bacteria</taxon>
        <taxon>Pseudomonadati</taxon>
        <taxon>Pseudomonadota</taxon>
        <taxon>Gammaproteobacteria</taxon>
        <taxon>Chromatiales</taxon>
        <taxon>Chromatiaceae</taxon>
        <taxon>Arsukibacterium</taxon>
    </lineage>
</organism>
<name>A0A285J6D1_9GAMM</name>
<evidence type="ECO:0000259" key="3">
    <source>
        <dbReference type="Pfam" id="PF16539"/>
    </source>
</evidence>
<dbReference type="Pfam" id="PF16538">
    <property type="entry name" value="FlgT_C"/>
    <property type="match status" value="1"/>
</dbReference>
<feature type="signal peptide" evidence="1">
    <location>
        <begin position="1"/>
        <end position="22"/>
    </location>
</feature>
<dbReference type="EMBL" id="OBEB01000006">
    <property type="protein sequence ID" value="SNY55875.1"/>
    <property type="molecule type" value="Genomic_DNA"/>
</dbReference>
<dbReference type="Gene3D" id="3.30.1660.40">
    <property type="entry name" value="FlgT, N-terminal domain"/>
    <property type="match status" value="1"/>
</dbReference>
<dbReference type="AlphaFoldDB" id="A0A285J6D1"/>
<feature type="domain" description="Flagellar assembly protein T N-terminal" evidence="4">
    <location>
        <begin position="24"/>
        <end position="109"/>
    </location>
</feature>
<evidence type="ECO:0000313" key="6">
    <source>
        <dbReference type="Proteomes" id="UP000219353"/>
    </source>
</evidence>
<dbReference type="InterPro" id="IPR038180">
    <property type="entry name" value="FlgT_N_sf"/>
</dbReference>
<dbReference type="RefSeq" id="WP_245861669.1">
    <property type="nucleotide sequence ID" value="NZ_OBEB01000006.1"/>
</dbReference>
<dbReference type="Gene3D" id="3.40.50.10610">
    <property type="entry name" value="ABC-type transport auxiliary lipoprotein component"/>
    <property type="match status" value="1"/>
</dbReference>
<accession>A0A285J6D1</accession>
<dbReference type="InterPro" id="IPR032386">
    <property type="entry name" value="FlgT_M"/>
</dbReference>
<feature type="chain" id="PRO_5013352370" evidence="1">
    <location>
        <begin position="23"/>
        <end position="378"/>
    </location>
</feature>
<reference evidence="6" key="1">
    <citation type="submission" date="2017-09" db="EMBL/GenBank/DDBJ databases">
        <authorList>
            <person name="Varghese N."/>
            <person name="Submissions S."/>
        </authorList>
    </citation>
    <scope>NUCLEOTIDE SEQUENCE [LARGE SCALE GENOMIC DNA]</scope>
    <source>
        <strain evidence="6">CGMCC 1.12461</strain>
    </source>
</reference>
<feature type="domain" description="Flagellar assembly protein T middle" evidence="3">
    <location>
        <begin position="113"/>
        <end position="250"/>
    </location>
</feature>
<keyword evidence="1" id="KW-0732">Signal</keyword>
<feature type="domain" description="Flagellar assembly protein T C-terminal" evidence="2">
    <location>
        <begin position="301"/>
        <end position="371"/>
    </location>
</feature>
<evidence type="ECO:0000259" key="2">
    <source>
        <dbReference type="Pfam" id="PF16538"/>
    </source>
</evidence>
<keyword evidence="5" id="KW-0282">Flagellum</keyword>
<dbReference type="Gene3D" id="2.40.10.410">
    <property type="entry name" value="FlgT, C-terminal domain"/>
    <property type="match status" value="1"/>
</dbReference>
<gene>
    <name evidence="5" type="ORF">SAMN06297280_3005</name>
</gene>
<evidence type="ECO:0000259" key="4">
    <source>
        <dbReference type="Pfam" id="PF16548"/>
    </source>
</evidence>
<dbReference type="Pfam" id="PF16539">
    <property type="entry name" value="FlgT_M"/>
    <property type="match status" value="1"/>
</dbReference>
<dbReference type="Pfam" id="PF16548">
    <property type="entry name" value="FlgT_N"/>
    <property type="match status" value="1"/>
</dbReference>
<evidence type="ECO:0000256" key="1">
    <source>
        <dbReference type="SAM" id="SignalP"/>
    </source>
</evidence>
<sequence length="378" mass="42046">MKLRLLVTTCCCALLLSAPVSANWYEMTGQAPIEQGDIAKAKQAAIADALERAALFAGVRVNSQQQLVAGVMQQHQLTLDSSSEIREIRLLSENYGGDYVTVTLQAEILPQQQSCHGSQQKKPLLLARVELGARRDAIHGQLFELDKNATAQLSRHLQDYSPAIVVNAVDYSLQPELMTESINRQLFTDGQQFVLLSQITDLSLGKQTSRFWQDDRFERYFALDVALYDLFNNQLVFQQQYRTQAEWNSELSVAGSHSQQFWQQPYGQKIDTVLKAVAKDIQQHTQCQGLLAQVSHIDQHQVAINKGARQGLQVGDNVTVMQIQRFAGKDGLEKMHKSPVTLKITEISSDNAWASASTPTLLSHLQIGDLISINSAGL</sequence>
<evidence type="ECO:0000313" key="5">
    <source>
        <dbReference type="EMBL" id="SNY55875.1"/>
    </source>
</evidence>
<keyword evidence="5" id="KW-0969">Cilium</keyword>
<dbReference type="InterPro" id="IPR032370">
    <property type="entry name" value="FlgT_N"/>
</dbReference>
<dbReference type="Proteomes" id="UP000219353">
    <property type="component" value="Unassembled WGS sequence"/>
</dbReference>